<dbReference type="GO" id="GO:0003688">
    <property type="term" value="F:DNA replication origin binding"/>
    <property type="evidence" value="ECO:0007669"/>
    <property type="project" value="TreeGrafter"/>
</dbReference>
<evidence type="ECO:0000256" key="1">
    <source>
        <dbReference type="ARBA" id="ARBA00006184"/>
    </source>
</evidence>
<dbReference type="GO" id="GO:0051301">
    <property type="term" value="P:cell division"/>
    <property type="evidence" value="ECO:0007669"/>
    <property type="project" value="UniProtKB-UniRule"/>
</dbReference>
<dbReference type="InterPro" id="IPR050311">
    <property type="entry name" value="ORC1/CDC6"/>
</dbReference>
<dbReference type="GO" id="GO:0005634">
    <property type="term" value="C:nucleus"/>
    <property type="evidence" value="ECO:0007669"/>
    <property type="project" value="TreeGrafter"/>
</dbReference>
<dbReference type="SMART" id="SM00382">
    <property type="entry name" value="AAA"/>
    <property type="match status" value="1"/>
</dbReference>
<evidence type="ECO:0000256" key="2">
    <source>
        <dbReference type="ARBA" id="ARBA00022705"/>
    </source>
</evidence>
<evidence type="ECO:0000259" key="5">
    <source>
        <dbReference type="SMART" id="SM00382"/>
    </source>
</evidence>
<dbReference type="AlphaFoldDB" id="W6MRZ8"/>
<dbReference type="EMBL" id="HG793130">
    <property type="protein sequence ID" value="CDK29168.1"/>
    <property type="molecule type" value="Genomic_DNA"/>
</dbReference>
<dbReference type="Pfam" id="PF13401">
    <property type="entry name" value="AAA_22"/>
    <property type="match status" value="1"/>
</dbReference>
<evidence type="ECO:0000256" key="4">
    <source>
        <dbReference type="SAM" id="MobiDB-lite"/>
    </source>
</evidence>
<dbReference type="GO" id="GO:0016887">
    <property type="term" value="F:ATP hydrolysis activity"/>
    <property type="evidence" value="ECO:0007669"/>
    <property type="project" value="InterPro"/>
</dbReference>
<dbReference type="SUPFAM" id="SSF52540">
    <property type="entry name" value="P-loop containing nucleoside triphosphate hydrolases"/>
    <property type="match status" value="1"/>
</dbReference>
<dbReference type="STRING" id="1382522.W6MRZ8"/>
<evidence type="ECO:0000256" key="3">
    <source>
        <dbReference type="PIRNR" id="PIRNR001767"/>
    </source>
</evidence>
<dbReference type="Gene3D" id="3.40.50.300">
    <property type="entry name" value="P-loop containing nucleotide triphosphate hydrolases"/>
    <property type="match status" value="1"/>
</dbReference>
<dbReference type="PIRSF" id="PIRSF001767">
    <property type="entry name" value="Cdc6"/>
    <property type="match status" value="1"/>
</dbReference>
<dbReference type="Proteomes" id="UP000019384">
    <property type="component" value="Unassembled WGS sequence"/>
</dbReference>
<dbReference type="PANTHER" id="PTHR10763">
    <property type="entry name" value="CELL DIVISION CONTROL PROTEIN 6-RELATED"/>
    <property type="match status" value="1"/>
</dbReference>
<dbReference type="Pfam" id="PF22606">
    <property type="entry name" value="Cdc6-ORC-like_ATPase_lid"/>
    <property type="match status" value="1"/>
</dbReference>
<dbReference type="InterPro" id="IPR016314">
    <property type="entry name" value="Cdc6/18"/>
</dbReference>
<keyword evidence="2" id="KW-0235">DNA replication</keyword>
<dbReference type="InterPro" id="IPR049945">
    <property type="entry name" value="AAA_22"/>
</dbReference>
<dbReference type="InterPro" id="IPR054425">
    <property type="entry name" value="Cdc6_ORC1-like_ATPase_lid"/>
</dbReference>
<evidence type="ECO:0000313" key="7">
    <source>
        <dbReference type="Proteomes" id="UP000019384"/>
    </source>
</evidence>
<dbReference type="PANTHER" id="PTHR10763:SF26">
    <property type="entry name" value="CELL DIVISION CONTROL PROTEIN 6 HOMOLOG"/>
    <property type="match status" value="1"/>
</dbReference>
<keyword evidence="7" id="KW-1185">Reference proteome</keyword>
<protein>
    <recommendedName>
        <fullName evidence="3">Cell division control protein</fullName>
    </recommendedName>
</protein>
<proteinExistence type="inferred from homology"/>
<dbReference type="InterPro" id="IPR003593">
    <property type="entry name" value="AAA+_ATPase"/>
</dbReference>
<feature type="region of interest" description="Disordered" evidence="4">
    <location>
        <begin position="1"/>
        <end position="20"/>
    </location>
</feature>
<comment type="similarity">
    <text evidence="1 3">Belongs to the CDC6/cdc18 family.</text>
</comment>
<organism evidence="6 7">
    <name type="scientific">Kuraishia capsulata CBS 1993</name>
    <dbReference type="NCBI Taxonomy" id="1382522"/>
    <lineage>
        <taxon>Eukaryota</taxon>
        <taxon>Fungi</taxon>
        <taxon>Dikarya</taxon>
        <taxon>Ascomycota</taxon>
        <taxon>Saccharomycotina</taxon>
        <taxon>Pichiomycetes</taxon>
        <taxon>Pichiales</taxon>
        <taxon>Pichiaceae</taxon>
        <taxon>Kuraishia</taxon>
    </lineage>
</organism>
<reference evidence="6" key="2">
    <citation type="submission" date="2014-02" db="EMBL/GenBank/DDBJ databases">
        <title>Complete DNA sequence of /Kuraishia capsulata/ illustrates novel genomic features among budding yeasts (/Saccharomycotina/).</title>
        <authorList>
            <person name="Morales L."/>
            <person name="Noel B."/>
            <person name="Porcel B."/>
            <person name="Marcet-Houben M."/>
            <person name="Hullo M-F."/>
            <person name="Sacerdot C."/>
            <person name="Tekaia F."/>
            <person name="Leh-Louis V."/>
            <person name="Despons L."/>
            <person name="Khanna V."/>
            <person name="Aury J-M."/>
            <person name="Barbe V."/>
            <person name="Couloux A."/>
            <person name="Labadie K."/>
            <person name="Pelletier E."/>
            <person name="Souciet J-L."/>
            <person name="Boekhout T."/>
            <person name="Gabaldon T."/>
            <person name="Wincker P."/>
            <person name="Dujon B."/>
        </authorList>
    </citation>
    <scope>NUCLEOTIDE SEQUENCE</scope>
    <source>
        <strain evidence="6">CBS 1993</strain>
    </source>
</reference>
<dbReference type="InterPro" id="IPR027417">
    <property type="entry name" value="P-loop_NTPase"/>
</dbReference>
<dbReference type="RefSeq" id="XP_022461157.1">
    <property type="nucleotide sequence ID" value="XM_022606312.1"/>
</dbReference>
<dbReference type="OrthoDB" id="1926878at2759"/>
<feature type="domain" description="AAA+ ATPase" evidence="5">
    <location>
        <begin position="126"/>
        <end position="285"/>
    </location>
</feature>
<gene>
    <name evidence="6" type="ORF">KUCA_T00005155001</name>
</gene>
<dbReference type="GO" id="GO:0006270">
    <property type="term" value="P:DNA replication initiation"/>
    <property type="evidence" value="ECO:0007669"/>
    <property type="project" value="UniProtKB-UniRule"/>
</dbReference>
<name>W6MRZ8_9ASCO</name>
<accession>W6MRZ8</accession>
<sequence>MKRIGLLSPESERKRHHARKPLEVVSDDQLNRAITGLASPPVTPEKGNGVHVSQSELGKAKRRLDFTIAEGTVERNTTGSVYSLGKSLFLRGSECDKMDDQKTLVSRQQECDHLQSFIETNLAKNNSASIYISGPPGTGKTAQTMSLLDWYTDNAKSQRGSIYDVQIAGRISRVSVVKVNCMAVARPEDVYRIIHREISQSSKRQKLDSETLSKVLADKSICDMNIVVLDELDNLVNKNQQVLFELFTWASNHQQGGPNLLLIGIANALDLTDRFLPRLKNNQINPEVLAFMPYTAEQTKEVIMNKLRILQKMTGGDLDAIPLIQPVAITLCSKKVASNTGDIRKALDIIHRSLDVIEETTRSKVTQSEFDSLTLESAPKVNIGLVAKVCNSIFGVNVGSTKLSGYNLQHKLVLCALANYESHLLESKGKITTVTGSGGSPRRKRLSSTVNGLYEFYTKHVNTDKLMGTLKRGEFIEILNSLESSGSVTIGSGTQTLDYGQSPVSCSISRKELLEAVSDNALLQKVITKD</sequence>
<reference evidence="6" key="1">
    <citation type="submission" date="2013-12" db="EMBL/GenBank/DDBJ databases">
        <authorList>
            <person name="Genoscope - CEA"/>
        </authorList>
    </citation>
    <scope>NUCLEOTIDE SEQUENCE</scope>
    <source>
        <strain evidence="6">CBS 1993</strain>
    </source>
</reference>
<dbReference type="Gene3D" id="1.10.8.60">
    <property type="match status" value="1"/>
</dbReference>
<dbReference type="HOGENOM" id="CLU_012774_2_1_1"/>
<evidence type="ECO:0000313" key="6">
    <source>
        <dbReference type="EMBL" id="CDK29168.1"/>
    </source>
</evidence>
<dbReference type="GeneID" id="34522545"/>
<dbReference type="GO" id="GO:0033314">
    <property type="term" value="P:mitotic DNA replication checkpoint signaling"/>
    <property type="evidence" value="ECO:0007669"/>
    <property type="project" value="TreeGrafter"/>
</dbReference>